<reference evidence="6 7" key="1">
    <citation type="submission" date="2018-10" db="EMBL/GenBank/DDBJ databases">
        <title>Marmoricola sp. 4Q3S-7 whole genome shotgun sequence.</title>
        <authorList>
            <person name="Li F."/>
        </authorList>
    </citation>
    <scope>NUCLEOTIDE SEQUENCE [LARGE SCALE GENOMIC DNA]</scope>
    <source>
        <strain evidence="6 7">4Q3S-7</strain>
    </source>
</reference>
<dbReference type="RefSeq" id="WP_121804997.1">
    <property type="nucleotide sequence ID" value="NZ_RDBE01000002.1"/>
</dbReference>
<keyword evidence="3" id="KW-0862">Zinc</keyword>
<name>A0A3L8P5U0_9ACTN</name>
<dbReference type="GO" id="GO:0051903">
    <property type="term" value="F:S-(hydroxymethyl)glutathione dehydrogenase [NAD(P)+] activity"/>
    <property type="evidence" value="ECO:0007669"/>
    <property type="project" value="TreeGrafter"/>
</dbReference>
<comment type="similarity">
    <text evidence="1">Belongs to the zinc-containing alcohol dehydrogenase family.</text>
</comment>
<feature type="domain" description="Enoyl reductase (ER)" evidence="5">
    <location>
        <begin position="12"/>
        <end position="373"/>
    </location>
</feature>
<dbReference type="AlphaFoldDB" id="A0A3L8P5U0"/>
<dbReference type="SUPFAM" id="SSF50129">
    <property type="entry name" value="GroES-like"/>
    <property type="match status" value="1"/>
</dbReference>
<dbReference type="Pfam" id="PF08240">
    <property type="entry name" value="ADH_N"/>
    <property type="match status" value="1"/>
</dbReference>
<evidence type="ECO:0000313" key="6">
    <source>
        <dbReference type="EMBL" id="RLV50342.1"/>
    </source>
</evidence>
<comment type="caution">
    <text evidence="6">The sequence shown here is derived from an EMBL/GenBank/DDBJ whole genome shotgun (WGS) entry which is preliminary data.</text>
</comment>
<dbReference type="InterPro" id="IPR011032">
    <property type="entry name" value="GroES-like_sf"/>
</dbReference>
<dbReference type="CDD" id="cd08279">
    <property type="entry name" value="Zn_ADH_class_III"/>
    <property type="match status" value="1"/>
</dbReference>
<dbReference type="InterPro" id="IPR013149">
    <property type="entry name" value="ADH-like_C"/>
</dbReference>
<dbReference type="NCBIfam" id="TIGR03989">
    <property type="entry name" value="Rxyl_3153"/>
    <property type="match status" value="1"/>
</dbReference>
<dbReference type="Proteomes" id="UP000281708">
    <property type="component" value="Unassembled WGS sequence"/>
</dbReference>
<dbReference type="PANTHER" id="PTHR43880">
    <property type="entry name" value="ALCOHOL DEHYDROGENASE"/>
    <property type="match status" value="1"/>
</dbReference>
<sequence>MPITTRVSLVRGAPGVYETATVELDDPRQGEVTVKLAASGLCHSDDHVATGDVPVAVYPYAGGHEGAGVVTAVGPHTPGYEVGDHVVFSFLPACGHCEYCARGMSNLCDLGASLLTGARAEDPTSFRMTENGKPVGQQCGISTFSEYTTASIDSVVKIDKSIPLKSAALVGCGVPTGWGSATRSADIAPGAVVIVMGIGGIGANALQGAKHAGASTIIAVDPAPFKQKVAHEFGATHAFSNIEEATELAQQLTNGQGADATIVTIGVVQGEHIGQALASIRKAGTVVVTGLGDITKVGAPIPLGELTLFQKRIQGSLFGQSNPRFDIPDLLRMYRNGDLKLDELITTEYSLDEVAKAYEDMHAGTNIRGVIVFDD</sequence>
<dbReference type="SUPFAM" id="SSF51735">
    <property type="entry name" value="NAD(P)-binding Rossmann-fold domains"/>
    <property type="match status" value="1"/>
</dbReference>
<dbReference type="InterPro" id="IPR020843">
    <property type="entry name" value="ER"/>
</dbReference>
<dbReference type="Gene3D" id="3.40.50.720">
    <property type="entry name" value="NAD(P)-binding Rossmann-like Domain"/>
    <property type="match status" value="1"/>
</dbReference>
<dbReference type="GO" id="GO:0008270">
    <property type="term" value="F:zinc ion binding"/>
    <property type="evidence" value="ECO:0007669"/>
    <property type="project" value="TreeGrafter"/>
</dbReference>
<dbReference type="SMART" id="SM00829">
    <property type="entry name" value="PKS_ER"/>
    <property type="match status" value="1"/>
</dbReference>
<dbReference type="OrthoDB" id="334894at2"/>
<evidence type="ECO:0000256" key="3">
    <source>
        <dbReference type="ARBA" id="ARBA00022833"/>
    </source>
</evidence>
<dbReference type="Pfam" id="PF00107">
    <property type="entry name" value="ADH_zinc_N"/>
    <property type="match status" value="1"/>
</dbReference>
<keyword evidence="7" id="KW-1185">Reference proteome</keyword>
<evidence type="ECO:0000313" key="7">
    <source>
        <dbReference type="Proteomes" id="UP000281708"/>
    </source>
</evidence>
<keyword evidence="2" id="KW-0479">Metal-binding</keyword>
<dbReference type="PANTHER" id="PTHR43880:SF12">
    <property type="entry name" value="ALCOHOL DEHYDROGENASE CLASS-3"/>
    <property type="match status" value="1"/>
</dbReference>
<dbReference type="InterPro" id="IPR036291">
    <property type="entry name" value="NAD(P)-bd_dom_sf"/>
</dbReference>
<organism evidence="6 7">
    <name type="scientific">Nocardioides mangrovicus</name>
    <dbReference type="NCBI Taxonomy" id="2478913"/>
    <lineage>
        <taxon>Bacteria</taxon>
        <taxon>Bacillati</taxon>
        <taxon>Actinomycetota</taxon>
        <taxon>Actinomycetes</taxon>
        <taxon>Propionibacteriales</taxon>
        <taxon>Nocardioidaceae</taxon>
        <taxon>Nocardioides</taxon>
    </lineage>
</organism>
<accession>A0A3L8P5U0</accession>
<dbReference type="InterPro" id="IPR023921">
    <property type="entry name" value="ADH_Zn_actinomycetes"/>
</dbReference>
<keyword evidence="6" id="KW-0560">Oxidoreductase</keyword>
<dbReference type="EC" id="1.1.99.36" evidence="6"/>
<dbReference type="Gene3D" id="3.90.180.10">
    <property type="entry name" value="Medium-chain alcohol dehydrogenases, catalytic domain"/>
    <property type="match status" value="1"/>
</dbReference>
<keyword evidence="4" id="KW-0520">NAD</keyword>
<dbReference type="GO" id="GO:0046294">
    <property type="term" value="P:formaldehyde catabolic process"/>
    <property type="evidence" value="ECO:0007669"/>
    <property type="project" value="TreeGrafter"/>
</dbReference>
<proteinExistence type="inferred from homology"/>
<dbReference type="EMBL" id="RDBE01000002">
    <property type="protein sequence ID" value="RLV50342.1"/>
    <property type="molecule type" value="Genomic_DNA"/>
</dbReference>
<evidence type="ECO:0000256" key="2">
    <source>
        <dbReference type="ARBA" id="ARBA00022723"/>
    </source>
</evidence>
<evidence type="ECO:0000256" key="1">
    <source>
        <dbReference type="ARBA" id="ARBA00008072"/>
    </source>
</evidence>
<evidence type="ECO:0000256" key="4">
    <source>
        <dbReference type="ARBA" id="ARBA00023027"/>
    </source>
</evidence>
<dbReference type="InterPro" id="IPR013154">
    <property type="entry name" value="ADH-like_N"/>
</dbReference>
<dbReference type="GO" id="GO:0005829">
    <property type="term" value="C:cytosol"/>
    <property type="evidence" value="ECO:0007669"/>
    <property type="project" value="TreeGrafter"/>
</dbReference>
<protein>
    <submittedName>
        <fullName evidence="6">NDMA-dependent alcohol dehydrogenase</fullName>
        <ecNumber evidence="6">1.1.99.36</ecNumber>
    </submittedName>
</protein>
<evidence type="ECO:0000259" key="5">
    <source>
        <dbReference type="SMART" id="SM00829"/>
    </source>
</evidence>
<gene>
    <name evidence="6" type="ORF">D9V37_04635</name>
</gene>